<evidence type="ECO:0000313" key="2">
    <source>
        <dbReference type="Proteomes" id="UP000789405"/>
    </source>
</evidence>
<accession>A0A9N9PA27</accession>
<keyword evidence="2" id="KW-1185">Reference proteome</keyword>
<protein>
    <submittedName>
        <fullName evidence="1">7578_t:CDS:1</fullName>
    </submittedName>
</protein>
<name>A0A9N9PA27_9GLOM</name>
<evidence type="ECO:0000313" key="1">
    <source>
        <dbReference type="EMBL" id="CAG8804763.1"/>
    </source>
</evidence>
<dbReference type="EMBL" id="CAJVPY010039320">
    <property type="protein sequence ID" value="CAG8804763.1"/>
    <property type="molecule type" value="Genomic_DNA"/>
</dbReference>
<organism evidence="1 2">
    <name type="scientific">Dentiscutata erythropus</name>
    <dbReference type="NCBI Taxonomy" id="1348616"/>
    <lineage>
        <taxon>Eukaryota</taxon>
        <taxon>Fungi</taxon>
        <taxon>Fungi incertae sedis</taxon>
        <taxon>Mucoromycota</taxon>
        <taxon>Glomeromycotina</taxon>
        <taxon>Glomeromycetes</taxon>
        <taxon>Diversisporales</taxon>
        <taxon>Gigasporaceae</taxon>
        <taxon>Dentiscutata</taxon>
    </lineage>
</organism>
<dbReference type="AlphaFoldDB" id="A0A9N9PA27"/>
<proteinExistence type="predicted"/>
<feature type="non-terminal residue" evidence="1">
    <location>
        <position position="1"/>
    </location>
</feature>
<comment type="caution">
    <text evidence="1">The sequence shown here is derived from an EMBL/GenBank/DDBJ whole genome shotgun (WGS) entry which is preliminary data.</text>
</comment>
<dbReference type="Proteomes" id="UP000789405">
    <property type="component" value="Unassembled WGS sequence"/>
</dbReference>
<sequence length="58" mass="6607">PANNPTLTTINPIAIPMYRVFKIVLGGNVTFESGVRGVHKETHLYELFEMLRMFIAEE</sequence>
<reference evidence="1" key="1">
    <citation type="submission" date="2021-06" db="EMBL/GenBank/DDBJ databases">
        <authorList>
            <person name="Kallberg Y."/>
            <person name="Tangrot J."/>
            <person name="Rosling A."/>
        </authorList>
    </citation>
    <scope>NUCLEOTIDE SEQUENCE</scope>
    <source>
        <strain evidence="1">MA453B</strain>
    </source>
</reference>
<gene>
    <name evidence="1" type="ORF">DERYTH_LOCUS24166</name>
</gene>